<organism evidence="1 2">
    <name type="scientific">Legionella pneumophila (strain Lens)</name>
    <dbReference type="NCBI Taxonomy" id="297245"/>
    <lineage>
        <taxon>Bacteria</taxon>
        <taxon>Pseudomonadati</taxon>
        <taxon>Pseudomonadota</taxon>
        <taxon>Gammaproteobacteria</taxon>
        <taxon>Legionellales</taxon>
        <taxon>Legionellaceae</taxon>
        <taxon>Legionella</taxon>
    </lineage>
</organism>
<dbReference type="EMBL" id="CR628337">
    <property type="protein sequence ID" value="CAH15917.1"/>
    <property type="molecule type" value="Genomic_DNA"/>
</dbReference>
<gene>
    <name evidence="1" type="ordered locus">lpl1677</name>
</gene>
<dbReference type="Proteomes" id="UP000002517">
    <property type="component" value="Chromosome"/>
</dbReference>
<evidence type="ECO:0000313" key="2">
    <source>
        <dbReference type="Proteomes" id="UP000002517"/>
    </source>
</evidence>
<evidence type="ECO:0000313" key="1">
    <source>
        <dbReference type="EMBL" id="CAH15917.1"/>
    </source>
</evidence>
<reference evidence="1 2" key="1">
    <citation type="journal article" date="2004" name="Nat. Genet.">
        <title>Evidence in the Legionella pneumophila genome for exploitation of host cell functions and high genome plasticity.</title>
        <authorList>
            <person name="Cazalet C."/>
            <person name="Rusniok C."/>
            <person name="Bruggemann H."/>
            <person name="Zidane N."/>
            <person name="Magnier A."/>
            <person name="Ma L."/>
            <person name="Tichit M."/>
            <person name="Jarraud S."/>
            <person name="Bouchier C."/>
            <person name="Vandenesch F."/>
            <person name="Kunst F."/>
            <person name="Etienne J."/>
            <person name="Glaser P."/>
            <person name="Buchrieser C."/>
        </authorList>
    </citation>
    <scope>NUCLEOTIDE SEQUENCE [LARGE SCALE GENOMIC DNA]</scope>
    <source>
        <strain evidence="1 2">Lens</strain>
    </source>
</reference>
<dbReference type="AlphaFoldDB" id="Q5WVY3"/>
<dbReference type="HOGENOM" id="CLU_3169708_0_0_6"/>
<dbReference type="KEGG" id="lpf:lpl1677"/>
<accession>Q5WVY3</accession>
<sequence>MLLKLSRVRPIDYAIDKMAVEGESETLLSKCGKSLLANRKNISNFSG</sequence>
<protein>
    <submittedName>
        <fullName evidence="1">Uncharacterized protein</fullName>
    </submittedName>
</protein>
<dbReference type="LegioList" id="lpl1677"/>
<proteinExistence type="predicted"/>
<name>Q5WVY3_LEGPL</name>